<evidence type="ECO:0000313" key="3">
    <source>
        <dbReference type="Proteomes" id="UP001556040"/>
    </source>
</evidence>
<reference evidence="2 3" key="1">
    <citation type="journal article" date="1979" name="Int. J. Syst. Evol. Microbiol.">
        <title>Bacillus globisporus subsp. marinus subsp. nov.</title>
        <authorList>
            <person name="Liu H."/>
        </authorList>
    </citation>
    <scope>NUCLEOTIDE SEQUENCE [LARGE SCALE GENOMIC DNA]</scope>
    <source>
        <strain evidence="2 3">DSM 1297</strain>
    </source>
</reference>
<organism evidence="2 3">
    <name type="scientific">Jeotgalibacillus marinus</name>
    <dbReference type="NCBI Taxonomy" id="86667"/>
    <lineage>
        <taxon>Bacteria</taxon>
        <taxon>Bacillati</taxon>
        <taxon>Bacillota</taxon>
        <taxon>Bacilli</taxon>
        <taxon>Bacillales</taxon>
        <taxon>Caryophanaceae</taxon>
        <taxon>Jeotgalibacillus</taxon>
    </lineage>
</organism>
<accession>A0ABV3PZR2</accession>
<gene>
    <name evidence="2" type="ORF">AB1471_02050</name>
</gene>
<keyword evidence="1" id="KW-0472">Membrane</keyword>
<name>A0ABV3PZR2_9BACL</name>
<comment type="caution">
    <text evidence="2">The sequence shown here is derived from an EMBL/GenBank/DDBJ whole genome shotgun (WGS) entry which is preliminary data.</text>
</comment>
<keyword evidence="1" id="KW-1133">Transmembrane helix</keyword>
<evidence type="ECO:0000256" key="1">
    <source>
        <dbReference type="SAM" id="Phobius"/>
    </source>
</evidence>
<dbReference type="EMBL" id="JBFMIA010000001">
    <property type="protein sequence ID" value="MEW9500579.1"/>
    <property type="molecule type" value="Genomic_DNA"/>
</dbReference>
<feature type="transmembrane region" description="Helical" evidence="1">
    <location>
        <begin position="45"/>
        <end position="62"/>
    </location>
</feature>
<keyword evidence="1" id="KW-0812">Transmembrane</keyword>
<proteinExistence type="predicted"/>
<sequence length="63" mass="7340">MTKRFSPKPLPAWWKRWRLPCQAVIIPICAFQAVRLFIWPSTLDVLLLGILVGVAVALYFEWI</sequence>
<evidence type="ECO:0000313" key="2">
    <source>
        <dbReference type="EMBL" id="MEW9500579.1"/>
    </source>
</evidence>
<keyword evidence="3" id="KW-1185">Reference proteome</keyword>
<dbReference type="Proteomes" id="UP001556040">
    <property type="component" value="Unassembled WGS sequence"/>
</dbReference>
<protein>
    <submittedName>
        <fullName evidence="2">Uncharacterized protein</fullName>
    </submittedName>
</protein>